<evidence type="ECO:0000259" key="7">
    <source>
        <dbReference type="SMART" id="SM01049"/>
    </source>
</evidence>
<evidence type="ECO:0000256" key="1">
    <source>
        <dbReference type="ARBA" id="ARBA00004651"/>
    </source>
</evidence>
<evidence type="ECO:0000313" key="8">
    <source>
        <dbReference type="EMBL" id="MEN1761270.1"/>
    </source>
</evidence>
<organism evidence="8 9">
    <name type="scientific">Anoxynatronum sibiricum</name>
    <dbReference type="NCBI Taxonomy" id="210623"/>
    <lineage>
        <taxon>Bacteria</taxon>
        <taxon>Bacillati</taxon>
        <taxon>Bacillota</taxon>
        <taxon>Clostridia</taxon>
        <taxon>Eubacteriales</taxon>
        <taxon>Clostridiaceae</taxon>
        <taxon>Anoxynatronum</taxon>
    </lineage>
</organism>
<feature type="transmembrane region" description="Helical" evidence="6">
    <location>
        <begin position="9"/>
        <end position="28"/>
    </location>
</feature>
<keyword evidence="5 6" id="KW-0472">Membrane</keyword>
<accession>A0ABU9VVS0</accession>
<keyword evidence="4 6" id="KW-1133">Transmembrane helix</keyword>
<reference evidence="8 9" key="1">
    <citation type="submission" date="2024-04" db="EMBL/GenBank/DDBJ databases">
        <title>Genome sequencing and metabolic network reconstruction of aminoacids and betaine degradation by Anoxynatronum sibiricum.</title>
        <authorList>
            <person name="Detkova E.N."/>
            <person name="Boltjanskaja Y.V."/>
            <person name="Mardanov A.V."/>
            <person name="Kevbrin V."/>
        </authorList>
    </citation>
    <scope>NUCLEOTIDE SEQUENCE [LARGE SCALE GENOMIC DNA]</scope>
    <source>
        <strain evidence="8 9">Z-7981</strain>
    </source>
</reference>
<evidence type="ECO:0000313" key="9">
    <source>
        <dbReference type="Proteomes" id="UP001407405"/>
    </source>
</evidence>
<dbReference type="Pfam" id="PF17200">
    <property type="entry name" value="sCache_2"/>
    <property type="match status" value="1"/>
</dbReference>
<sequence>MTERWKRTTWLYPIVIPLILFILFNTFYSAPLLKRSMISEKESQIEDLTNLGISILSHFHSMEMDGKLTRSQAQGQATSLIRDLRFGPEGKDYYWINDKTPTLVVHPFRSDLERVNLEGEATGEFLALFESFVAIAESGQEGFTRYQWQYYDEADRMESKISYIKYFEPWEWIIGTGLYIDDVEKAAQSQRNINVIFIITVLQLLLAGFVLYKLLMKRKQPQ</sequence>
<evidence type="ECO:0000256" key="3">
    <source>
        <dbReference type="ARBA" id="ARBA00022692"/>
    </source>
</evidence>
<dbReference type="Proteomes" id="UP001407405">
    <property type="component" value="Unassembled WGS sequence"/>
</dbReference>
<keyword evidence="9" id="KW-1185">Reference proteome</keyword>
<comment type="subcellular location">
    <subcellularLocation>
        <location evidence="1">Cell membrane</location>
        <topology evidence="1">Multi-pass membrane protein</topology>
    </subcellularLocation>
</comment>
<name>A0ABU9VVS0_9CLOT</name>
<dbReference type="EMBL" id="JBCITM010000013">
    <property type="protein sequence ID" value="MEN1761270.1"/>
    <property type="molecule type" value="Genomic_DNA"/>
</dbReference>
<comment type="caution">
    <text evidence="8">The sequence shown here is derived from an EMBL/GenBank/DDBJ whole genome shotgun (WGS) entry which is preliminary data.</text>
</comment>
<dbReference type="InterPro" id="IPR033480">
    <property type="entry name" value="sCache_2"/>
</dbReference>
<gene>
    <name evidence="8" type="ORF">AAIG11_12325</name>
</gene>
<feature type="domain" description="Single Cache" evidence="7">
    <location>
        <begin position="34"/>
        <end position="128"/>
    </location>
</feature>
<evidence type="ECO:0000256" key="6">
    <source>
        <dbReference type="SAM" id="Phobius"/>
    </source>
</evidence>
<protein>
    <submittedName>
        <fullName evidence="8">Cache domain-containing protein</fullName>
    </submittedName>
</protein>
<proteinExistence type="predicted"/>
<dbReference type="RefSeq" id="WP_343186567.1">
    <property type="nucleotide sequence ID" value="NZ_JBCITM010000013.1"/>
</dbReference>
<evidence type="ECO:0000256" key="4">
    <source>
        <dbReference type="ARBA" id="ARBA00022989"/>
    </source>
</evidence>
<keyword evidence="2" id="KW-1003">Cell membrane</keyword>
<dbReference type="SMART" id="SM01049">
    <property type="entry name" value="Cache_2"/>
    <property type="match status" value="1"/>
</dbReference>
<evidence type="ECO:0000256" key="2">
    <source>
        <dbReference type="ARBA" id="ARBA00022475"/>
    </source>
</evidence>
<dbReference type="Gene3D" id="3.30.450.20">
    <property type="entry name" value="PAS domain"/>
    <property type="match status" value="1"/>
</dbReference>
<feature type="transmembrane region" description="Helical" evidence="6">
    <location>
        <begin position="195"/>
        <end position="215"/>
    </location>
</feature>
<keyword evidence="3 6" id="KW-0812">Transmembrane</keyword>
<evidence type="ECO:0000256" key="5">
    <source>
        <dbReference type="ARBA" id="ARBA00023136"/>
    </source>
</evidence>